<dbReference type="AlphaFoldDB" id="A7RFA0"/>
<evidence type="ECO:0000256" key="1">
    <source>
        <dbReference type="PROSITE-ProRule" id="PRU00259"/>
    </source>
</evidence>
<dbReference type="OrthoDB" id="6086604at2759"/>
<feature type="repeat" description="ARM" evidence="1">
    <location>
        <begin position="130"/>
        <end position="173"/>
    </location>
</feature>
<dbReference type="KEGG" id="nve:5522236"/>
<dbReference type="EMBL" id="DS469507">
    <property type="protein sequence ID" value="EDO50064.1"/>
    <property type="molecule type" value="Genomic_DNA"/>
</dbReference>
<evidence type="ECO:0000313" key="4">
    <source>
        <dbReference type="EMBL" id="EDO50064.1"/>
    </source>
</evidence>
<feature type="domain" description="BTB" evidence="3">
    <location>
        <begin position="864"/>
        <end position="932"/>
    </location>
</feature>
<dbReference type="Gene3D" id="1.25.10.10">
    <property type="entry name" value="Leucine-rich Repeat Variant"/>
    <property type="match status" value="2"/>
</dbReference>
<gene>
    <name evidence="4" type="ORF">NEMVEDRAFT_v1g237807</name>
</gene>
<dbReference type="Pfam" id="PF00651">
    <property type="entry name" value="BTB"/>
    <property type="match status" value="1"/>
</dbReference>
<dbReference type="InterPro" id="IPR055445">
    <property type="entry name" value="ARM_ARMC5"/>
</dbReference>
<feature type="repeat" description="ARM" evidence="1">
    <location>
        <begin position="88"/>
        <end position="131"/>
    </location>
</feature>
<accession>A7RFA0</accession>
<dbReference type="InterPro" id="IPR000225">
    <property type="entry name" value="Armadillo"/>
</dbReference>
<dbReference type="PANTHER" id="PTHR23312:SF8">
    <property type="entry name" value="ARMADILLO REPEAT-CONTAINING PROTEIN 5"/>
    <property type="match status" value="1"/>
</dbReference>
<feature type="region of interest" description="Disordered" evidence="2">
    <location>
        <begin position="529"/>
        <end position="594"/>
    </location>
</feature>
<dbReference type="SUPFAM" id="SSF54695">
    <property type="entry name" value="POZ domain"/>
    <property type="match status" value="1"/>
</dbReference>
<dbReference type="InterPro" id="IPR016024">
    <property type="entry name" value="ARM-type_fold"/>
</dbReference>
<dbReference type="GO" id="GO:0005829">
    <property type="term" value="C:cytosol"/>
    <property type="evidence" value="ECO:0000318"/>
    <property type="project" value="GO_Central"/>
</dbReference>
<evidence type="ECO:0000259" key="3">
    <source>
        <dbReference type="PROSITE" id="PS50097"/>
    </source>
</evidence>
<dbReference type="PANTHER" id="PTHR23312">
    <property type="entry name" value="ARMC5 ARMADILLO REPEAT-CONTAINING -RELATED"/>
    <property type="match status" value="1"/>
</dbReference>
<dbReference type="Gene3D" id="3.30.710.10">
    <property type="entry name" value="Potassium Channel Kv1.1, Chain A"/>
    <property type="match status" value="1"/>
</dbReference>
<dbReference type="PhylomeDB" id="A7RFA0"/>
<dbReference type="InterPro" id="IPR011989">
    <property type="entry name" value="ARM-like"/>
</dbReference>
<dbReference type="OMA" id="NCCTEGG"/>
<dbReference type="SMART" id="SM00225">
    <property type="entry name" value="BTB"/>
    <property type="match status" value="1"/>
</dbReference>
<dbReference type="Proteomes" id="UP000001593">
    <property type="component" value="Unassembled WGS sequence"/>
</dbReference>
<reference evidence="4 5" key="1">
    <citation type="journal article" date="2007" name="Science">
        <title>Sea anemone genome reveals ancestral eumetazoan gene repertoire and genomic organization.</title>
        <authorList>
            <person name="Putnam N.H."/>
            <person name="Srivastava M."/>
            <person name="Hellsten U."/>
            <person name="Dirks B."/>
            <person name="Chapman J."/>
            <person name="Salamov A."/>
            <person name="Terry A."/>
            <person name="Shapiro H."/>
            <person name="Lindquist E."/>
            <person name="Kapitonov V.V."/>
            <person name="Jurka J."/>
            <person name="Genikhovich G."/>
            <person name="Grigoriev I.V."/>
            <person name="Lucas S.M."/>
            <person name="Steele R.E."/>
            <person name="Finnerty J.R."/>
            <person name="Technau U."/>
            <person name="Martindale M.Q."/>
            <person name="Rokhsar D.S."/>
        </authorList>
    </citation>
    <scope>NUCLEOTIDE SEQUENCE [LARGE SCALE GENOMIC DNA]</scope>
    <source>
        <strain evidence="5">CH2 X CH6</strain>
    </source>
</reference>
<dbReference type="InParanoid" id="A7RFA0"/>
<proteinExistence type="predicted"/>
<organism evidence="4 5">
    <name type="scientific">Nematostella vectensis</name>
    <name type="common">Starlet sea anemone</name>
    <dbReference type="NCBI Taxonomy" id="45351"/>
    <lineage>
        <taxon>Eukaryota</taxon>
        <taxon>Metazoa</taxon>
        <taxon>Cnidaria</taxon>
        <taxon>Anthozoa</taxon>
        <taxon>Hexacorallia</taxon>
        <taxon>Actiniaria</taxon>
        <taxon>Edwardsiidae</taxon>
        <taxon>Nematostella</taxon>
    </lineage>
</organism>
<sequence>MASSDQNIELFIKNLDSSTHSTVKKALFSITKLTKRHNLVSTFIENGGLRKIIRFLQTTNSTIVDMSMSAVANCCMFDESRKEVRNIDGIKPIVTVLKNLTSTSILNRTARALANLAEDEKNAIVIEELGAIEELTKLLTDASDTECQESVLRALLKICTTPERKKIVYNTGGVQTMVKLLKSDKESLKHCCIRTICEFTKFCSKEVAQAVQEYDGIKHIVALSKSDKPVIQRAAVLSIANLSAHAQVRVCIGTEGGIQELFQLAKLDEPAHIKVKMLEGLCYCCREAVNRNKVFECGALELLMQQLLSSQHHVLHRKIIAAFCCFYYNDHCLEFLLNAGIIPALVTHLNKIISHCRSTDDHGDHSEHDFVYNHADFSSDFSSPPSAILAIDTSGDISLNESFLEEAENLALQVRDSTDSNRLLTFKRKPRTKSQSSTSPTSAKAIGLSPGMFSFCELGSCRVIESVRSSLTSVNTRTTALQSAPVGLVCSSVVDNRAKSQEIYDVSFQSSTCISLIDEDHVNVTTPMEMAEEKDSPSGAIVQSASKSSGFTERLQEQMGSPVKGFEPPSPATPRKHTTQDGTQQNHGPGHTALGLLSRFSQMNDQTSVFSLLTKPCIKCLLDYVSFVSKPSPKCARLLSRLTRDPQCFELLVTMGIPSDIHQQLLLGYVDPLHPDIEPFHDDDAESQDATGSSQTSLCKSVGLQLLENLSSLAQVPYGKGILMHLLSKGSGTDWQNCVLSLPYLCRSKSLQQQVLLNRQGLQMLVSLLQDPPSNRVFVAAIYSLLELCSLTELSINVPDTHPCEPKVELDCTFTLSTETRKRKHVFKSGDRTAKKRKLEDNDHEKISTQVKCHQAEHNSDSDFDVKFELDSGHVIPAHRKVLRQASDMFSAMLSSCYKEGTLEVIPLQDVTMTTLKCVIHYAYGCHLPCDERSTICPELKNIFSSVSNPESKFEFLFELLALADRFLMSELKANCEEHLQPLVTARNCLATCYYGLHYHSSSLCNFGMRYLLSQVSWPQGQCQMLQELLRSKEKQRLVETIYRLLLQQLRSVC</sequence>
<evidence type="ECO:0000256" key="2">
    <source>
        <dbReference type="SAM" id="MobiDB-lite"/>
    </source>
</evidence>
<dbReference type="Pfam" id="PF24768">
    <property type="entry name" value="ARM_ARMC5"/>
    <property type="match status" value="1"/>
</dbReference>
<dbReference type="InterPro" id="IPR011333">
    <property type="entry name" value="SKP1/BTB/POZ_sf"/>
</dbReference>
<name>A7RFA0_NEMVE</name>
<dbReference type="GO" id="GO:0009653">
    <property type="term" value="P:anatomical structure morphogenesis"/>
    <property type="evidence" value="ECO:0000318"/>
    <property type="project" value="GO_Central"/>
</dbReference>
<dbReference type="SUPFAM" id="SSF48371">
    <property type="entry name" value="ARM repeat"/>
    <property type="match status" value="2"/>
</dbReference>
<dbReference type="PROSITE" id="PS50176">
    <property type="entry name" value="ARM_REPEAT"/>
    <property type="match status" value="2"/>
</dbReference>
<dbReference type="PROSITE" id="PS50097">
    <property type="entry name" value="BTB"/>
    <property type="match status" value="1"/>
</dbReference>
<feature type="compositionally biased region" description="Polar residues" evidence="2">
    <location>
        <begin position="541"/>
        <end position="551"/>
    </location>
</feature>
<dbReference type="SMART" id="SM00185">
    <property type="entry name" value="ARM"/>
    <property type="match status" value="5"/>
</dbReference>
<keyword evidence="5" id="KW-1185">Reference proteome</keyword>
<dbReference type="STRING" id="45351.A7RFA0"/>
<dbReference type="HOGENOM" id="CLU_007517_0_0_1"/>
<dbReference type="eggNOG" id="ENOG502QSYU">
    <property type="taxonomic scope" value="Eukaryota"/>
</dbReference>
<protein>
    <recommendedName>
        <fullName evidence="3">BTB domain-containing protein</fullName>
    </recommendedName>
</protein>
<evidence type="ECO:0000313" key="5">
    <source>
        <dbReference type="Proteomes" id="UP000001593"/>
    </source>
</evidence>
<dbReference type="InterPro" id="IPR000210">
    <property type="entry name" value="BTB/POZ_dom"/>
</dbReference>